<feature type="signal peptide" evidence="1">
    <location>
        <begin position="1"/>
        <end position="18"/>
    </location>
</feature>
<keyword evidence="2" id="KW-1185">Reference proteome</keyword>
<accession>A0A914W565</accession>
<name>A0A914W565_9BILA</name>
<keyword evidence="1" id="KW-0732">Signal</keyword>
<dbReference type="Proteomes" id="UP000887566">
    <property type="component" value="Unplaced"/>
</dbReference>
<reference evidence="3" key="1">
    <citation type="submission" date="2022-11" db="UniProtKB">
        <authorList>
            <consortium name="WormBaseParasite"/>
        </authorList>
    </citation>
    <scope>IDENTIFICATION</scope>
</reference>
<proteinExistence type="predicted"/>
<evidence type="ECO:0000256" key="1">
    <source>
        <dbReference type="SAM" id="SignalP"/>
    </source>
</evidence>
<dbReference type="WBParaSite" id="PSAMB.scaffold3041size19924.g20095.t1">
    <property type="protein sequence ID" value="PSAMB.scaffold3041size19924.g20095.t1"/>
    <property type="gene ID" value="PSAMB.scaffold3041size19924.g20095"/>
</dbReference>
<dbReference type="AlphaFoldDB" id="A0A914W565"/>
<feature type="chain" id="PRO_5038082043" evidence="1">
    <location>
        <begin position="19"/>
        <end position="47"/>
    </location>
</feature>
<evidence type="ECO:0000313" key="3">
    <source>
        <dbReference type="WBParaSite" id="PSAMB.scaffold3041size19924.g20095.t1"/>
    </source>
</evidence>
<evidence type="ECO:0000313" key="2">
    <source>
        <dbReference type="Proteomes" id="UP000887566"/>
    </source>
</evidence>
<organism evidence="2 3">
    <name type="scientific">Plectus sambesii</name>
    <dbReference type="NCBI Taxonomy" id="2011161"/>
    <lineage>
        <taxon>Eukaryota</taxon>
        <taxon>Metazoa</taxon>
        <taxon>Ecdysozoa</taxon>
        <taxon>Nematoda</taxon>
        <taxon>Chromadorea</taxon>
        <taxon>Plectida</taxon>
        <taxon>Plectina</taxon>
        <taxon>Plectoidea</taxon>
        <taxon>Plectidae</taxon>
        <taxon>Plectus</taxon>
    </lineage>
</organism>
<protein>
    <submittedName>
        <fullName evidence="3">Uncharacterized protein</fullName>
    </submittedName>
</protein>
<sequence>MWKTLVLCLCLIVWPSSGAWLRPAYHDPEMKATDICSFENGLCGWSA</sequence>